<comment type="caution">
    <text evidence="3">The sequence shown here is derived from an EMBL/GenBank/DDBJ whole genome shotgun (WGS) entry which is preliminary data.</text>
</comment>
<dbReference type="InterPro" id="IPR043504">
    <property type="entry name" value="Peptidase_S1_PA_chymotrypsin"/>
</dbReference>
<organism evidence="3 4">
    <name type="scientific">Moelleriella libera RCEF 2490</name>
    <dbReference type="NCBI Taxonomy" id="1081109"/>
    <lineage>
        <taxon>Eukaryota</taxon>
        <taxon>Fungi</taxon>
        <taxon>Dikarya</taxon>
        <taxon>Ascomycota</taxon>
        <taxon>Pezizomycotina</taxon>
        <taxon>Sordariomycetes</taxon>
        <taxon>Hypocreomycetidae</taxon>
        <taxon>Hypocreales</taxon>
        <taxon>Clavicipitaceae</taxon>
        <taxon>Moelleriella</taxon>
    </lineage>
</organism>
<dbReference type="OrthoDB" id="3693942at2759"/>
<dbReference type="PANTHER" id="PTHR15462:SF8">
    <property type="entry name" value="SERINE PROTEASE"/>
    <property type="match status" value="1"/>
</dbReference>
<evidence type="ECO:0000313" key="4">
    <source>
        <dbReference type="Proteomes" id="UP000078544"/>
    </source>
</evidence>
<sequence length="523" mass="57284">MRKAICKLFLNYIGQTDDEYIGTGWLIGPSLIVTVGHCAIEEQAALNYIKVYLGYAGPQSVNTNNCTVRHGVRMAMPAEYLKAEAATHDVSFIELDELVNNIKPIEYVSTPATKTTASLGVVGYPGDLDHGFFMYEEWVSETIRLNQTRGLLSYKIDTNGGQSGSPVLINNASTAVGVHVEGGYPNRGSVIAPAGNKFGEYILALEVVAGHQSVHAVKLNTTAGKNLAAPGFSLVRIEPGALKENARALSGELSKTGDASASEQTVEGGSSEEEGGINNLNLSKPLATKPEENRYVLEKQLDHFLGRQPQMGLKEFQGPHVMRFPQSLIFKETTDATTAAAPTTFFVGLPPGNLSVEDTKVLKENVDLVQSWQAWSSSACEDVVQRSIRMGQLPADALGQTARSNYRAKVFDYLFKNSPWFGKIFDQNRTKRIVAKKVDFHTAILTAVLQTFSVPFSVLTQLESIWKTIGDNLSRKSAKYSQFHQFQAVFISWIYKEVQATVDRKLIDAGLALVSQRSLEIPI</sequence>
<gene>
    <name evidence="3" type="ORF">AAL_06526</name>
</gene>
<keyword evidence="1" id="KW-0732">Signal</keyword>
<dbReference type="Gene3D" id="2.40.10.10">
    <property type="entry name" value="Trypsin-like serine proteases"/>
    <property type="match status" value="2"/>
</dbReference>
<dbReference type="Proteomes" id="UP000078544">
    <property type="component" value="Unassembled WGS sequence"/>
</dbReference>
<keyword evidence="4" id="KW-1185">Reference proteome</keyword>
<dbReference type="STRING" id="1081109.A0A167YUF6"/>
<name>A0A167YUF6_9HYPO</name>
<dbReference type="EMBL" id="AZGY01000017">
    <property type="protein sequence ID" value="KZZ91772.1"/>
    <property type="molecule type" value="Genomic_DNA"/>
</dbReference>
<dbReference type="InterPro" id="IPR050966">
    <property type="entry name" value="Glutamyl_endopeptidase"/>
</dbReference>
<feature type="region of interest" description="Disordered" evidence="2">
    <location>
        <begin position="251"/>
        <end position="284"/>
    </location>
</feature>
<dbReference type="SUPFAM" id="SSF50494">
    <property type="entry name" value="Trypsin-like serine proteases"/>
    <property type="match status" value="1"/>
</dbReference>
<dbReference type="Pfam" id="PF13365">
    <property type="entry name" value="Trypsin_2"/>
    <property type="match status" value="1"/>
</dbReference>
<evidence type="ECO:0000256" key="1">
    <source>
        <dbReference type="ARBA" id="ARBA00022729"/>
    </source>
</evidence>
<evidence type="ECO:0000256" key="2">
    <source>
        <dbReference type="SAM" id="MobiDB-lite"/>
    </source>
</evidence>
<dbReference type="AlphaFoldDB" id="A0A167YUF6"/>
<evidence type="ECO:0000313" key="3">
    <source>
        <dbReference type="EMBL" id="KZZ91772.1"/>
    </source>
</evidence>
<dbReference type="PANTHER" id="PTHR15462">
    <property type="entry name" value="SERINE PROTEASE"/>
    <property type="match status" value="1"/>
</dbReference>
<accession>A0A167YUF6</accession>
<protein>
    <submittedName>
        <fullName evidence="3">Peptidase cysteine/serine, trypsin-like protein</fullName>
    </submittedName>
</protein>
<dbReference type="InterPro" id="IPR009003">
    <property type="entry name" value="Peptidase_S1_PA"/>
</dbReference>
<reference evidence="3 4" key="1">
    <citation type="journal article" date="2016" name="Genome Biol. Evol.">
        <title>Divergent and convergent evolution of fungal pathogenicity.</title>
        <authorList>
            <person name="Shang Y."/>
            <person name="Xiao G."/>
            <person name="Zheng P."/>
            <person name="Cen K."/>
            <person name="Zhan S."/>
            <person name="Wang C."/>
        </authorList>
    </citation>
    <scope>NUCLEOTIDE SEQUENCE [LARGE SCALE GENOMIC DNA]</scope>
    <source>
        <strain evidence="3 4">RCEF 2490</strain>
    </source>
</reference>
<proteinExistence type="predicted"/>